<evidence type="ECO:0000256" key="1">
    <source>
        <dbReference type="ARBA" id="ARBA00012346"/>
    </source>
</evidence>
<dbReference type="Gene3D" id="3.10.490.10">
    <property type="entry name" value="Gamma-glutamyl cyclotransferase-like"/>
    <property type="match status" value="1"/>
</dbReference>
<dbReference type="STRING" id="655863.F0XMW9"/>
<dbReference type="CDD" id="cd06661">
    <property type="entry name" value="GGCT_like"/>
    <property type="match status" value="1"/>
</dbReference>
<dbReference type="Pfam" id="PF06094">
    <property type="entry name" value="GGACT"/>
    <property type="match status" value="1"/>
</dbReference>
<dbReference type="EMBL" id="GL629795">
    <property type="protein sequence ID" value="EFX00864.1"/>
    <property type="molecule type" value="Genomic_DNA"/>
</dbReference>
<evidence type="ECO:0000313" key="7">
    <source>
        <dbReference type="Proteomes" id="UP000007796"/>
    </source>
</evidence>
<dbReference type="InterPro" id="IPR017939">
    <property type="entry name" value="G-Glutamylcylcotransferase"/>
</dbReference>
<dbReference type="AlphaFoldDB" id="F0XMW9"/>
<feature type="active site" description="Proton acceptor" evidence="3">
    <location>
        <position position="72"/>
    </location>
</feature>
<accession>F0XMW9</accession>
<dbReference type="RefSeq" id="XP_014170346.1">
    <property type="nucleotide sequence ID" value="XM_014314871.1"/>
</dbReference>
<dbReference type="HOGENOM" id="CLU_048475_1_2_1"/>
<dbReference type="InterPro" id="IPR036568">
    <property type="entry name" value="GGCT-like_sf"/>
</dbReference>
<keyword evidence="2" id="KW-0456">Lyase</keyword>
<dbReference type="eggNOG" id="ENOG502S3WQ">
    <property type="taxonomic scope" value="Eukaryota"/>
</dbReference>
<dbReference type="InterPro" id="IPR013024">
    <property type="entry name" value="GGCT-like"/>
</dbReference>
<dbReference type="PANTHER" id="PTHR12935">
    <property type="entry name" value="GAMMA-GLUTAMYLCYCLOTRANSFERASE"/>
    <property type="match status" value="1"/>
</dbReference>
<dbReference type="SUPFAM" id="SSF110857">
    <property type="entry name" value="Gamma-glutamyl cyclotransferase-like"/>
    <property type="match status" value="1"/>
</dbReference>
<name>F0XMW9_GROCL</name>
<evidence type="ECO:0000256" key="3">
    <source>
        <dbReference type="PIRSR" id="PIRSR617939-1"/>
    </source>
</evidence>
<sequence length="179" mass="19928">MLYFAFGSNLSLQQMSKRCPQSRFIGRAILPDYRWQINQRGYANVVQCCGSSVHGLVYLLEAADEVSLDRSEGVGIGAYSKDYCDVLLYPAAVELQKQPDQVRSAIDGDQQGAHPPEQRPHLQENTLVYLSTHYIKPGAPHEEYIHRINTGIRDAVSLGVPPAFFENAVRPLVPSELEG</sequence>
<dbReference type="Proteomes" id="UP000007796">
    <property type="component" value="Unassembled WGS sequence"/>
</dbReference>
<proteinExistence type="predicted"/>
<protein>
    <recommendedName>
        <fullName evidence="1">gamma-glutamylcyclotransferase</fullName>
        <ecNumber evidence="1">4.3.2.9</ecNumber>
    </recommendedName>
</protein>
<gene>
    <name evidence="6" type="ORF">CMQ_1945</name>
</gene>
<dbReference type="InParanoid" id="F0XMW9"/>
<feature type="domain" description="Gamma-glutamylcyclotransferase AIG2-like" evidence="5">
    <location>
        <begin position="3"/>
        <end position="86"/>
    </location>
</feature>
<dbReference type="InterPro" id="IPR009288">
    <property type="entry name" value="AIG2-like_dom"/>
</dbReference>
<organism evidence="7">
    <name type="scientific">Grosmannia clavigera (strain kw1407 / UAMH 11150)</name>
    <name type="common">Blue stain fungus</name>
    <name type="synonym">Graphiocladiella clavigera</name>
    <dbReference type="NCBI Taxonomy" id="655863"/>
    <lineage>
        <taxon>Eukaryota</taxon>
        <taxon>Fungi</taxon>
        <taxon>Dikarya</taxon>
        <taxon>Ascomycota</taxon>
        <taxon>Pezizomycotina</taxon>
        <taxon>Sordariomycetes</taxon>
        <taxon>Sordariomycetidae</taxon>
        <taxon>Ophiostomatales</taxon>
        <taxon>Ophiostomataceae</taxon>
        <taxon>Leptographium</taxon>
    </lineage>
</organism>
<evidence type="ECO:0000259" key="5">
    <source>
        <dbReference type="Pfam" id="PF06094"/>
    </source>
</evidence>
<dbReference type="EC" id="4.3.2.9" evidence="1"/>
<dbReference type="GO" id="GO:0003839">
    <property type="term" value="F:gamma-glutamylcyclotransferase activity"/>
    <property type="evidence" value="ECO:0007669"/>
    <property type="project" value="UniProtKB-EC"/>
</dbReference>
<evidence type="ECO:0000313" key="6">
    <source>
        <dbReference type="EMBL" id="EFX00864.1"/>
    </source>
</evidence>
<feature type="binding site" evidence="4">
    <location>
        <begin position="3"/>
        <end position="8"/>
    </location>
    <ligand>
        <name>substrate</name>
    </ligand>
</feature>
<dbReference type="OrthoDB" id="2924818at2759"/>
<keyword evidence="7" id="KW-1185">Reference proteome</keyword>
<dbReference type="PANTHER" id="PTHR12935:SF0">
    <property type="entry name" value="GAMMA-GLUTAMYLCYCLOTRANSFERASE"/>
    <property type="match status" value="1"/>
</dbReference>
<reference evidence="6 7" key="1">
    <citation type="journal article" date="2011" name="Proc. Natl. Acad. Sci. U.S.A.">
        <title>Genome and transcriptome analyses of the mountain pine beetle-fungal symbiont Grosmannia clavigera, a lodgepole pine pathogen.</title>
        <authorList>
            <person name="DiGuistini S."/>
            <person name="Wang Y."/>
            <person name="Liao N.Y."/>
            <person name="Taylor G."/>
            <person name="Tanguay P."/>
            <person name="Feau N."/>
            <person name="Henrissat B."/>
            <person name="Chan S.K."/>
            <person name="Hesse-Orce U."/>
            <person name="Alamouti S.M."/>
            <person name="Tsui C.K.M."/>
            <person name="Docking R.T."/>
            <person name="Levasseur A."/>
            <person name="Haridas S."/>
            <person name="Robertson G."/>
            <person name="Birol I."/>
            <person name="Holt R.A."/>
            <person name="Marra M.A."/>
            <person name="Hamelin R.C."/>
            <person name="Hirst M."/>
            <person name="Jones S.J.M."/>
            <person name="Bohlmann J."/>
            <person name="Breuil C."/>
        </authorList>
    </citation>
    <scope>NUCLEOTIDE SEQUENCE [LARGE SCALE GENOMIC DNA]</scope>
    <source>
        <strain evidence="7">kw1407 / UAMH 11150</strain>
    </source>
</reference>
<evidence type="ECO:0000256" key="2">
    <source>
        <dbReference type="ARBA" id="ARBA00023239"/>
    </source>
</evidence>
<evidence type="ECO:0000256" key="4">
    <source>
        <dbReference type="PIRSR" id="PIRSR617939-2"/>
    </source>
</evidence>
<dbReference type="GeneID" id="25974879"/>